<dbReference type="Proteomes" id="UP001499989">
    <property type="component" value="Unassembled WGS sequence"/>
</dbReference>
<feature type="region of interest" description="Disordered" evidence="1">
    <location>
        <begin position="1"/>
        <end position="31"/>
    </location>
</feature>
<evidence type="ECO:0000256" key="1">
    <source>
        <dbReference type="SAM" id="MobiDB-lite"/>
    </source>
</evidence>
<keyword evidence="3" id="KW-1185">Reference proteome</keyword>
<gene>
    <name evidence="2" type="ORF">GCM10010310_08980</name>
</gene>
<dbReference type="EMBL" id="BAAASK010000001">
    <property type="protein sequence ID" value="GAA2670389.1"/>
    <property type="molecule type" value="Genomic_DNA"/>
</dbReference>
<comment type="caution">
    <text evidence="2">The sequence shown here is derived from an EMBL/GenBank/DDBJ whole genome shotgun (WGS) entry which is preliminary data.</text>
</comment>
<sequence length="92" mass="9433">MIELGDVVAAGQDPEPERGLGDGGLSDGEPGVAAAFEQQHPHAVTCEYGPQHRPADAASYDGDIENTLVFLHVCGSFRDGKSESPGSPVTGG</sequence>
<protein>
    <submittedName>
        <fullName evidence="2">Uncharacterized protein</fullName>
    </submittedName>
</protein>
<evidence type="ECO:0000313" key="2">
    <source>
        <dbReference type="EMBL" id="GAA2670389.1"/>
    </source>
</evidence>
<accession>A0ABN3S8B4</accession>
<organism evidence="2 3">
    <name type="scientific">Streptomyces violaceolatus</name>
    <dbReference type="NCBI Taxonomy" id="67378"/>
    <lineage>
        <taxon>Bacteria</taxon>
        <taxon>Bacillati</taxon>
        <taxon>Actinomycetota</taxon>
        <taxon>Actinomycetes</taxon>
        <taxon>Kitasatosporales</taxon>
        <taxon>Streptomycetaceae</taxon>
        <taxon>Streptomyces</taxon>
        <taxon>Streptomyces violaceoruber group</taxon>
    </lineage>
</organism>
<reference evidence="2 3" key="1">
    <citation type="journal article" date="2019" name="Int. J. Syst. Evol. Microbiol.">
        <title>The Global Catalogue of Microorganisms (GCM) 10K type strain sequencing project: providing services to taxonomists for standard genome sequencing and annotation.</title>
        <authorList>
            <consortium name="The Broad Institute Genomics Platform"/>
            <consortium name="The Broad Institute Genome Sequencing Center for Infectious Disease"/>
            <person name="Wu L."/>
            <person name="Ma J."/>
        </authorList>
    </citation>
    <scope>NUCLEOTIDE SEQUENCE [LARGE SCALE GENOMIC DNA]</scope>
    <source>
        <strain evidence="2 3">JCM 4531</strain>
    </source>
</reference>
<name>A0ABN3S8B4_9ACTN</name>
<proteinExistence type="predicted"/>
<evidence type="ECO:0000313" key="3">
    <source>
        <dbReference type="Proteomes" id="UP001499989"/>
    </source>
</evidence>